<feature type="compositionally biased region" description="Basic and acidic residues" evidence="1">
    <location>
        <begin position="46"/>
        <end position="63"/>
    </location>
</feature>
<dbReference type="AlphaFoldDB" id="A0A164TZ71"/>
<feature type="compositionally biased region" description="Basic residues" evidence="1">
    <location>
        <begin position="14"/>
        <end position="29"/>
    </location>
</feature>
<gene>
    <name evidence="3" type="ORF">SISNIDRAFT_486269</name>
</gene>
<protein>
    <submittedName>
        <fullName evidence="3">Uncharacterized protein</fullName>
    </submittedName>
</protein>
<feature type="transmembrane region" description="Helical" evidence="2">
    <location>
        <begin position="134"/>
        <end position="153"/>
    </location>
</feature>
<name>A0A164TZ71_9AGAM</name>
<evidence type="ECO:0000256" key="2">
    <source>
        <dbReference type="SAM" id="Phobius"/>
    </source>
</evidence>
<evidence type="ECO:0000313" key="3">
    <source>
        <dbReference type="EMBL" id="KZS92768.1"/>
    </source>
</evidence>
<sequence>MPASRRAPALSSKPPRKKKPPPRSKHGSKAKSTSYATLKTPPPDDLSLREPYSELHGSDKEDQSESQLVALLSLSERAESPCLPLYWVPESISVKTFLQAFDPVPYHILISMPLFVLEPPRMTTEPDSPPRPRWILFAGPIISILGAFGQLYIKASYRQHSMMAQLSGTWIWRYSSLVSAAWAIVGLGYLIESFVVALSAYTLGHVEVAIAAFTLLAVTAGFWVYGTVATYNAVHSNEQ</sequence>
<evidence type="ECO:0000256" key="1">
    <source>
        <dbReference type="SAM" id="MobiDB-lite"/>
    </source>
</evidence>
<evidence type="ECO:0000313" key="4">
    <source>
        <dbReference type="Proteomes" id="UP000076722"/>
    </source>
</evidence>
<feature type="region of interest" description="Disordered" evidence="1">
    <location>
        <begin position="1"/>
        <end position="64"/>
    </location>
</feature>
<accession>A0A164TZ71</accession>
<keyword evidence="2" id="KW-0812">Transmembrane</keyword>
<keyword evidence="4" id="KW-1185">Reference proteome</keyword>
<feature type="transmembrane region" description="Helical" evidence="2">
    <location>
        <begin position="208"/>
        <end position="234"/>
    </location>
</feature>
<dbReference type="EMBL" id="KV419409">
    <property type="protein sequence ID" value="KZS92768.1"/>
    <property type="molecule type" value="Genomic_DNA"/>
</dbReference>
<organism evidence="3 4">
    <name type="scientific">Sistotremastrum niveocremeum HHB9708</name>
    <dbReference type="NCBI Taxonomy" id="1314777"/>
    <lineage>
        <taxon>Eukaryota</taxon>
        <taxon>Fungi</taxon>
        <taxon>Dikarya</taxon>
        <taxon>Basidiomycota</taxon>
        <taxon>Agaricomycotina</taxon>
        <taxon>Agaricomycetes</taxon>
        <taxon>Sistotremastrales</taxon>
        <taxon>Sistotremastraceae</taxon>
        <taxon>Sertulicium</taxon>
        <taxon>Sertulicium niveocremeum</taxon>
    </lineage>
</organism>
<proteinExistence type="predicted"/>
<reference evidence="3 4" key="1">
    <citation type="journal article" date="2016" name="Mol. Biol. Evol.">
        <title>Comparative Genomics of Early-Diverging Mushroom-Forming Fungi Provides Insights into the Origins of Lignocellulose Decay Capabilities.</title>
        <authorList>
            <person name="Nagy L.G."/>
            <person name="Riley R."/>
            <person name="Tritt A."/>
            <person name="Adam C."/>
            <person name="Daum C."/>
            <person name="Floudas D."/>
            <person name="Sun H."/>
            <person name="Yadav J.S."/>
            <person name="Pangilinan J."/>
            <person name="Larsson K.H."/>
            <person name="Matsuura K."/>
            <person name="Barry K."/>
            <person name="Labutti K."/>
            <person name="Kuo R."/>
            <person name="Ohm R.A."/>
            <person name="Bhattacharya S.S."/>
            <person name="Shirouzu T."/>
            <person name="Yoshinaga Y."/>
            <person name="Martin F.M."/>
            <person name="Grigoriev I.V."/>
            <person name="Hibbett D.S."/>
        </authorList>
    </citation>
    <scope>NUCLEOTIDE SEQUENCE [LARGE SCALE GENOMIC DNA]</scope>
    <source>
        <strain evidence="3 4">HHB9708</strain>
    </source>
</reference>
<keyword evidence="2" id="KW-1133">Transmembrane helix</keyword>
<feature type="transmembrane region" description="Helical" evidence="2">
    <location>
        <begin position="174"/>
        <end position="202"/>
    </location>
</feature>
<keyword evidence="2" id="KW-0472">Membrane</keyword>
<dbReference type="Proteomes" id="UP000076722">
    <property type="component" value="Unassembled WGS sequence"/>
</dbReference>